<evidence type="ECO:0000313" key="2">
    <source>
        <dbReference type="EMBL" id="GIM88686.1"/>
    </source>
</evidence>
<sequence length="151" mass="16005">MPRPTGAPSIASVIIALLALIGVDLAVVVALLGATLSRRRWVSHQPGAFKGAIRVADGEVPGLHPKWTRGYGRWVRDVLVWSKAPFLFRNDLVAIDGLAGAVRAAEPGEVKRAGDNPMIVPLATYDGARVEVAVGVKDHERALPLHPAAAE</sequence>
<proteinExistence type="predicted"/>
<name>A0A919W7A6_9ACTN</name>
<dbReference type="AlphaFoldDB" id="A0A919W7A6"/>
<reference evidence="2 3" key="1">
    <citation type="submission" date="2021-03" db="EMBL/GenBank/DDBJ databases">
        <title>Whole genome shotgun sequence of Actinoplanes toevensis NBRC 105298.</title>
        <authorList>
            <person name="Komaki H."/>
            <person name="Tamura T."/>
        </authorList>
    </citation>
    <scope>NUCLEOTIDE SEQUENCE [LARGE SCALE GENOMIC DNA]</scope>
    <source>
        <strain evidence="2 3">NBRC 105298</strain>
    </source>
</reference>
<evidence type="ECO:0008006" key="4">
    <source>
        <dbReference type="Google" id="ProtNLM"/>
    </source>
</evidence>
<evidence type="ECO:0000313" key="3">
    <source>
        <dbReference type="Proteomes" id="UP000677082"/>
    </source>
</evidence>
<keyword evidence="1" id="KW-0472">Membrane</keyword>
<evidence type="ECO:0000256" key="1">
    <source>
        <dbReference type="SAM" id="Phobius"/>
    </source>
</evidence>
<organism evidence="2 3">
    <name type="scientific">Paractinoplanes toevensis</name>
    <dbReference type="NCBI Taxonomy" id="571911"/>
    <lineage>
        <taxon>Bacteria</taxon>
        <taxon>Bacillati</taxon>
        <taxon>Actinomycetota</taxon>
        <taxon>Actinomycetes</taxon>
        <taxon>Micromonosporales</taxon>
        <taxon>Micromonosporaceae</taxon>
        <taxon>Paractinoplanes</taxon>
    </lineage>
</organism>
<keyword evidence="3" id="KW-1185">Reference proteome</keyword>
<dbReference type="Proteomes" id="UP000677082">
    <property type="component" value="Unassembled WGS sequence"/>
</dbReference>
<keyword evidence="1" id="KW-1133">Transmembrane helix</keyword>
<feature type="transmembrane region" description="Helical" evidence="1">
    <location>
        <begin position="12"/>
        <end position="34"/>
    </location>
</feature>
<dbReference type="EMBL" id="BOQN01000005">
    <property type="protein sequence ID" value="GIM88686.1"/>
    <property type="molecule type" value="Genomic_DNA"/>
</dbReference>
<gene>
    <name evidence="2" type="ORF">Ato02nite_004790</name>
</gene>
<protein>
    <recommendedName>
        <fullName evidence="4">DUF2550 family protein</fullName>
    </recommendedName>
</protein>
<keyword evidence="1" id="KW-0812">Transmembrane</keyword>
<accession>A0A919W7A6</accession>
<comment type="caution">
    <text evidence="2">The sequence shown here is derived from an EMBL/GenBank/DDBJ whole genome shotgun (WGS) entry which is preliminary data.</text>
</comment>